<evidence type="ECO:0000259" key="5">
    <source>
        <dbReference type="Pfam" id="PF03145"/>
    </source>
</evidence>
<evidence type="ECO:0000256" key="3">
    <source>
        <dbReference type="ARBA" id="ARBA00022771"/>
    </source>
</evidence>
<feature type="domain" description="Seven-in-absentia protein TRAF-like" evidence="5">
    <location>
        <begin position="88"/>
        <end position="175"/>
    </location>
</feature>
<dbReference type="GO" id="GO:0016567">
    <property type="term" value="P:protein ubiquitination"/>
    <property type="evidence" value="ECO:0007669"/>
    <property type="project" value="UniProtKB-UniPathway"/>
</dbReference>
<dbReference type="InterPro" id="IPR008974">
    <property type="entry name" value="TRAF-like"/>
</dbReference>
<name>A0A7R9JL17_TIMCA</name>
<organism evidence="6">
    <name type="scientific">Timema californicum</name>
    <name type="common">California timema</name>
    <name type="synonym">Walking stick</name>
    <dbReference type="NCBI Taxonomy" id="61474"/>
    <lineage>
        <taxon>Eukaryota</taxon>
        <taxon>Metazoa</taxon>
        <taxon>Ecdysozoa</taxon>
        <taxon>Arthropoda</taxon>
        <taxon>Hexapoda</taxon>
        <taxon>Insecta</taxon>
        <taxon>Pterygota</taxon>
        <taxon>Neoptera</taxon>
        <taxon>Polyneoptera</taxon>
        <taxon>Phasmatodea</taxon>
        <taxon>Timematodea</taxon>
        <taxon>Timematoidea</taxon>
        <taxon>Timematidae</taxon>
        <taxon>Timema</taxon>
    </lineage>
</organism>
<keyword evidence="3" id="KW-0863">Zinc-finger</keyword>
<evidence type="ECO:0000313" key="6">
    <source>
        <dbReference type="EMBL" id="CAD7581282.1"/>
    </source>
</evidence>
<evidence type="ECO:0000256" key="4">
    <source>
        <dbReference type="ARBA" id="ARBA00022833"/>
    </source>
</evidence>
<keyword evidence="4" id="KW-0862">Zinc</keyword>
<dbReference type="InterPro" id="IPR018121">
    <property type="entry name" value="7-in-absentia-prot_TRAF-dom"/>
</dbReference>
<gene>
    <name evidence="6" type="ORF">TCMB3V08_LOCUS13815</name>
</gene>
<sequence>MNLPSTRDSNQDLRERHGQWDPVTPRVYCPLACSWSGEQGDLKAHIMEDHADRILDDSGQEGEHVKTWKLALRVTDKRVIFTQREVFLYRQKLNTLGRVFHVGVQYLGPVSNAATFKYEVELSAEDDHQKFVKFRQTLGEDEDIEAAILTGNSCINVDYEIVKTFTSKKNFSFSVKISSW</sequence>
<accession>A0A7R9JL17</accession>
<keyword evidence="2" id="KW-0479">Metal-binding</keyword>
<dbReference type="Pfam" id="PF03145">
    <property type="entry name" value="Sina_TRAF"/>
    <property type="match status" value="1"/>
</dbReference>
<dbReference type="Gene3D" id="2.60.210.10">
    <property type="entry name" value="Apoptosis, Tumor Necrosis Factor Receptor Associated Protein 2, Chain A"/>
    <property type="match status" value="1"/>
</dbReference>
<dbReference type="AlphaFoldDB" id="A0A7R9JL17"/>
<dbReference type="UniPathway" id="UPA00143"/>
<proteinExistence type="inferred from homology"/>
<evidence type="ECO:0000256" key="1">
    <source>
        <dbReference type="ARBA" id="ARBA00009119"/>
    </source>
</evidence>
<dbReference type="GO" id="GO:0005737">
    <property type="term" value="C:cytoplasm"/>
    <property type="evidence" value="ECO:0007669"/>
    <property type="project" value="InterPro"/>
</dbReference>
<dbReference type="SUPFAM" id="SSF49599">
    <property type="entry name" value="TRAF domain-like"/>
    <property type="match status" value="1"/>
</dbReference>
<dbReference type="EMBL" id="OE213570">
    <property type="protein sequence ID" value="CAD7581282.1"/>
    <property type="molecule type" value="Genomic_DNA"/>
</dbReference>
<protein>
    <submittedName>
        <fullName evidence="6">(California timema) hypothetical protein</fullName>
    </submittedName>
</protein>
<reference evidence="6" key="1">
    <citation type="submission" date="2020-11" db="EMBL/GenBank/DDBJ databases">
        <authorList>
            <person name="Tran Van P."/>
        </authorList>
    </citation>
    <scope>NUCLEOTIDE SEQUENCE</scope>
</reference>
<dbReference type="GO" id="GO:0006511">
    <property type="term" value="P:ubiquitin-dependent protein catabolic process"/>
    <property type="evidence" value="ECO:0007669"/>
    <property type="project" value="InterPro"/>
</dbReference>
<dbReference type="GO" id="GO:0008270">
    <property type="term" value="F:zinc ion binding"/>
    <property type="evidence" value="ECO:0007669"/>
    <property type="project" value="UniProtKB-KW"/>
</dbReference>
<evidence type="ECO:0000256" key="2">
    <source>
        <dbReference type="ARBA" id="ARBA00022723"/>
    </source>
</evidence>
<comment type="similarity">
    <text evidence="1">Belongs to the SINA (Seven in absentia) family.</text>
</comment>